<dbReference type="GO" id="GO:0008033">
    <property type="term" value="P:tRNA processing"/>
    <property type="evidence" value="ECO:0007669"/>
    <property type="project" value="UniProtKB-KW"/>
</dbReference>
<dbReference type="Gene3D" id="3.40.50.620">
    <property type="entry name" value="HUPs"/>
    <property type="match status" value="1"/>
</dbReference>
<comment type="caution">
    <text evidence="8">The sequence shown here is derived from an EMBL/GenBank/DDBJ whole genome shotgun (WGS) entry which is preliminary data.</text>
</comment>
<dbReference type="InterPro" id="IPR012795">
    <property type="entry name" value="tRNA_Ile_lys_synt_N"/>
</dbReference>
<proteinExistence type="inferred from homology"/>
<keyword evidence="4" id="KW-0547">Nucleotide-binding</keyword>
<dbReference type="InterPro" id="IPR012094">
    <property type="entry name" value="tRNA_Ile_lys_synt"/>
</dbReference>
<protein>
    <recommendedName>
        <fullName evidence="1">tRNA(Ile)-lysidine synthetase</fullName>
        <ecNumber evidence="1">6.3.4.19</ecNumber>
    </recommendedName>
</protein>
<keyword evidence="2" id="KW-0436">Ligase</keyword>
<gene>
    <name evidence="8" type="ORF">FRX48_09482</name>
</gene>
<evidence type="ECO:0000256" key="3">
    <source>
        <dbReference type="ARBA" id="ARBA00022694"/>
    </source>
</evidence>
<keyword evidence="3" id="KW-0819">tRNA processing</keyword>
<reference evidence="8 9" key="1">
    <citation type="submission" date="2019-09" db="EMBL/GenBank/DDBJ databases">
        <title>The hologenome of the rock-dwelling lichen Lasallia pustulata.</title>
        <authorList>
            <person name="Greshake Tzovaras B."/>
            <person name="Segers F."/>
            <person name="Bicker A."/>
            <person name="Dal Grande F."/>
            <person name="Otte J."/>
            <person name="Hankeln T."/>
            <person name="Schmitt I."/>
            <person name="Ebersberger I."/>
        </authorList>
    </citation>
    <scope>NUCLEOTIDE SEQUENCE [LARGE SCALE GENOMIC DNA]</scope>
    <source>
        <strain evidence="8">A1-1</strain>
    </source>
</reference>
<accession>A0A5M8PBT0</accession>
<dbReference type="GO" id="GO:0005524">
    <property type="term" value="F:ATP binding"/>
    <property type="evidence" value="ECO:0007669"/>
    <property type="project" value="UniProtKB-KW"/>
</dbReference>
<evidence type="ECO:0000256" key="5">
    <source>
        <dbReference type="ARBA" id="ARBA00022840"/>
    </source>
</evidence>
<dbReference type="OrthoDB" id="434144at2759"/>
<evidence type="ECO:0000313" key="8">
    <source>
        <dbReference type="EMBL" id="KAA6406759.1"/>
    </source>
</evidence>
<organism evidence="8 9">
    <name type="scientific">Lasallia pustulata</name>
    <dbReference type="NCBI Taxonomy" id="136370"/>
    <lineage>
        <taxon>Eukaryota</taxon>
        <taxon>Fungi</taxon>
        <taxon>Dikarya</taxon>
        <taxon>Ascomycota</taxon>
        <taxon>Pezizomycotina</taxon>
        <taxon>Lecanoromycetes</taxon>
        <taxon>OSLEUM clade</taxon>
        <taxon>Umbilicariomycetidae</taxon>
        <taxon>Umbilicariales</taxon>
        <taxon>Umbilicariaceae</taxon>
        <taxon>Lasallia</taxon>
    </lineage>
</organism>
<evidence type="ECO:0000256" key="2">
    <source>
        <dbReference type="ARBA" id="ARBA00022598"/>
    </source>
</evidence>
<evidence type="ECO:0000313" key="9">
    <source>
        <dbReference type="Proteomes" id="UP000324767"/>
    </source>
</evidence>
<dbReference type="InterPro" id="IPR014729">
    <property type="entry name" value="Rossmann-like_a/b/a_fold"/>
</dbReference>
<comment type="catalytic activity">
    <reaction evidence="6">
        <text>cytidine(34) in tRNA(Ile2) + L-lysine + ATP = lysidine(34) in tRNA(Ile2) + AMP + diphosphate + H(+)</text>
        <dbReference type="Rhea" id="RHEA:43744"/>
        <dbReference type="Rhea" id="RHEA-COMP:10625"/>
        <dbReference type="Rhea" id="RHEA-COMP:10670"/>
        <dbReference type="ChEBI" id="CHEBI:15378"/>
        <dbReference type="ChEBI" id="CHEBI:30616"/>
        <dbReference type="ChEBI" id="CHEBI:32551"/>
        <dbReference type="ChEBI" id="CHEBI:33019"/>
        <dbReference type="ChEBI" id="CHEBI:82748"/>
        <dbReference type="ChEBI" id="CHEBI:83665"/>
        <dbReference type="ChEBI" id="CHEBI:456215"/>
        <dbReference type="EC" id="6.3.4.19"/>
    </reaction>
</comment>
<evidence type="ECO:0000256" key="4">
    <source>
        <dbReference type="ARBA" id="ARBA00022741"/>
    </source>
</evidence>
<dbReference type="SUPFAM" id="SSF52402">
    <property type="entry name" value="Adenine nucleotide alpha hydrolases-like"/>
    <property type="match status" value="1"/>
</dbReference>
<evidence type="ECO:0000256" key="1">
    <source>
        <dbReference type="ARBA" id="ARBA00013267"/>
    </source>
</evidence>
<keyword evidence="5" id="KW-0067">ATP-binding</keyword>
<evidence type="ECO:0000259" key="7">
    <source>
        <dbReference type="Pfam" id="PF01171"/>
    </source>
</evidence>
<evidence type="ECO:0000256" key="6">
    <source>
        <dbReference type="ARBA" id="ARBA00048539"/>
    </source>
</evidence>
<dbReference type="Pfam" id="PF01171">
    <property type="entry name" value="ATP_bind_3"/>
    <property type="match status" value="1"/>
</dbReference>
<dbReference type="PANTHER" id="PTHR43033">
    <property type="entry name" value="TRNA(ILE)-LYSIDINE SYNTHASE-RELATED"/>
    <property type="match status" value="1"/>
</dbReference>
<dbReference type="NCBIfam" id="TIGR02432">
    <property type="entry name" value="lysidine_TilS_N"/>
    <property type="match status" value="1"/>
</dbReference>
<dbReference type="Proteomes" id="UP000324767">
    <property type="component" value="Unassembled WGS sequence"/>
</dbReference>
<dbReference type="InterPro" id="IPR011063">
    <property type="entry name" value="TilS/TtcA_N"/>
</dbReference>
<dbReference type="GO" id="GO:0032267">
    <property type="term" value="F:tRNA(Ile)-lysidine synthase activity"/>
    <property type="evidence" value="ECO:0007669"/>
    <property type="project" value="UniProtKB-EC"/>
</dbReference>
<dbReference type="AlphaFoldDB" id="A0A5M8PBT0"/>
<sequence length="635" mass="71327">MHMPGRRPPINPAEFYDAFRSVWYPSGRHLRRLQRPARIGLAISGGLDSMSLAILCQKLKKHVKGLSYIQLKYQAFVVDHKARDGSTEEAELVRKRLHSIGLSTTILTLQWPKEVKPLQLPDFESQARRLRYQALGIACRHHGIRDLFLAHHNDDQAETVMMRLAKGHRGLGLQGIQPSAEIPECWGLYGVHQSGIYEGEALRIQGISRVWKSQSRAQKGRMEDSKPLVRIEDGGITIHRPLLQFSKSRLKATCLHHRITWIEDPTNPDPTAATRNAIRHLLHHRGLPLALRKKSLLSIAERMHEKALARWSRADNLFRDCEITIFDARSGGLVVRLPERALPTQTIPLEYRERGIVDAQYKASLLLRRLIEIVTPQELVALQSLRFAINAIFPEIENPNAGTMDRDSAVSNFTVASVAFKRFHSPLPLSNATAPGKKRKRLDEKYIWLLSRQPYPTVLGPPTITIPPLPAAVPDAPLPLRPPQSPALPPEAAWSPWHLWDGRFWIRVSNSTPSPLVVRPLQERDLKPFRSALKWAHRRLFDDVLSVAAPGKVRWTLPVLARADDGVVLAVPTLGAWVAEAAVVGKLVWEVRFRKVDLGPGGRGRFGVMGRGGCLECGFGIWGGVRGGSIVFEEW</sequence>
<dbReference type="PANTHER" id="PTHR43033:SF1">
    <property type="entry name" value="TRNA(ILE)-LYSIDINE SYNTHASE-RELATED"/>
    <property type="match status" value="1"/>
</dbReference>
<feature type="domain" description="tRNA(Ile)-lysidine/2-thiocytidine synthase N-terminal" evidence="7">
    <location>
        <begin position="39"/>
        <end position="280"/>
    </location>
</feature>
<dbReference type="HAMAP" id="MF_01161">
    <property type="entry name" value="tRNA_Ile_lys_synt"/>
    <property type="match status" value="1"/>
</dbReference>
<dbReference type="EMBL" id="VXIT01000023">
    <property type="protein sequence ID" value="KAA6406759.1"/>
    <property type="molecule type" value="Genomic_DNA"/>
</dbReference>
<dbReference type="EC" id="6.3.4.19" evidence="1"/>
<dbReference type="CDD" id="cd01992">
    <property type="entry name" value="TilS_N"/>
    <property type="match status" value="1"/>
</dbReference>
<name>A0A5M8PBT0_9LECA</name>